<dbReference type="InterPro" id="IPR025836">
    <property type="entry name" value="Zn_knuckle_CX2CX4HX4C"/>
</dbReference>
<keyword evidence="1" id="KW-0863">Zinc-finger</keyword>
<dbReference type="EMBL" id="JAATIQ010000034">
    <property type="protein sequence ID" value="KAF4397093.1"/>
    <property type="molecule type" value="Genomic_DNA"/>
</dbReference>
<reference evidence="5 6" key="1">
    <citation type="journal article" date="2020" name="bioRxiv">
        <title>Sequence and annotation of 42 cannabis genomes reveals extensive copy number variation in cannabinoid synthesis and pathogen resistance genes.</title>
        <authorList>
            <person name="Mckernan K.J."/>
            <person name="Helbert Y."/>
            <person name="Kane L.T."/>
            <person name="Ebling H."/>
            <person name="Zhang L."/>
            <person name="Liu B."/>
            <person name="Eaton Z."/>
            <person name="Mclaughlin S."/>
            <person name="Kingan S."/>
            <person name="Baybayan P."/>
            <person name="Concepcion G."/>
            <person name="Jordan M."/>
            <person name="Riva A."/>
            <person name="Barbazuk W."/>
            <person name="Harkins T."/>
        </authorList>
    </citation>
    <scope>NUCLEOTIDE SEQUENCE [LARGE SCALE GENOMIC DNA]</scope>
    <source>
        <strain evidence="6">cv. Jamaican Lion 4</strain>
        <tissue evidence="5">Leaf</tissue>
    </source>
</reference>
<evidence type="ECO:0000256" key="2">
    <source>
        <dbReference type="SAM" id="MobiDB-lite"/>
    </source>
</evidence>
<feature type="domain" description="CCHC-type" evidence="4">
    <location>
        <begin position="204"/>
        <end position="219"/>
    </location>
</feature>
<dbReference type="SUPFAM" id="SSF56219">
    <property type="entry name" value="DNase I-like"/>
    <property type="match status" value="1"/>
</dbReference>
<protein>
    <recommendedName>
        <fullName evidence="4">CCHC-type domain-containing protein</fullName>
    </recommendedName>
</protein>
<feature type="signal peptide" evidence="3">
    <location>
        <begin position="1"/>
        <end position="17"/>
    </location>
</feature>
<evidence type="ECO:0000259" key="4">
    <source>
        <dbReference type="PROSITE" id="PS50158"/>
    </source>
</evidence>
<name>A0A7J6HPC0_CANSA</name>
<dbReference type="GO" id="GO:0003676">
    <property type="term" value="F:nucleic acid binding"/>
    <property type="evidence" value="ECO:0007669"/>
    <property type="project" value="InterPro"/>
</dbReference>
<gene>
    <name evidence="5" type="ORF">G4B88_008939</name>
</gene>
<keyword evidence="1" id="KW-0862">Zinc</keyword>
<evidence type="ECO:0000256" key="1">
    <source>
        <dbReference type="PROSITE-ProRule" id="PRU00047"/>
    </source>
</evidence>
<evidence type="ECO:0000313" key="6">
    <source>
        <dbReference type="Proteomes" id="UP000583929"/>
    </source>
</evidence>
<dbReference type="InterPro" id="IPR036691">
    <property type="entry name" value="Endo/exonu/phosph_ase_sf"/>
</dbReference>
<accession>A0A7J6HPC0</accession>
<dbReference type="InterPro" id="IPR005135">
    <property type="entry name" value="Endo/exonuclease/phosphatase"/>
</dbReference>
<dbReference type="Pfam" id="PF14392">
    <property type="entry name" value="zf-CCHC_4"/>
    <property type="match status" value="1"/>
</dbReference>
<keyword evidence="3" id="KW-0732">Signal</keyword>
<evidence type="ECO:0000256" key="3">
    <source>
        <dbReference type="SAM" id="SignalP"/>
    </source>
</evidence>
<dbReference type="PANTHER" id="PTHR33710:SF77">
    <property type="entry name" value="DNASE I-LIKE SUPERFAMILY PROTEIN"/>
    <property type="match status" value="1"/>
</dbReference>
<keyword evidence="1" id="KW-0479">Metal-binding</keyword>
<dbReference type="Pfam" id="PF03372">
    <property type="entry name" value="Exo_endo_phos"/>
    <property type="match status" value="1"/>
</dbReference>
<sequence length="700" mass="78817">MIDLLVLLMCMATGGCGGDLSETVEDIVSMTSKMGVNSEEDWEENEEAASSFGEHSLVGRMIAKREIKESLFTTIFSRMWKGIGGWEVKVLAEEEDDSFVGITFKNQEEAKGILSKQPWIFNGGLLLLERWPSSGQWREAKLDKMAGDIQEIRWINESRMFLNGFVRMKIGFPLNQSIFVGRYIPCGGRKYWIQLKFERLPTLCFACGVWGHEKRECSKEVSMEMSVDGQQVPRYGQWLRDDDPTPHCFSAFSQSQAQEQAQTRPIVESRGERMTTMNSSDGCFEVVPPARETAGEKALREHLPVTVKSSGAVMYDKGSIVGEGTNSANMPGGNGVKVTCLSDVNQMGRVGVLNNTQPNSLGQSHTNNINHLRRAAITEHDGQLGDSIHEQGTEGNENEAKKRNNGGSASETEEERERQALLKGKQIACDQGISSASGVVNIHNGEGEKLGKEVGKKFRLRIGHVIMAKEEQWGLVRSRVWLQAHEGVWILTQWGSHLFSVLRLSMVQNFWDVDRVGMSGGLLLLWKEEISVRVDSSSPSHILARVAGKDFFPWTVTCFYGHPDAAQRKFSWELLRNLKEEIIGPWLCVGDFNEVVSLSEKEGGRIRRDVAMEDFRTVIDECRLIDFCSSKIDLTWCNGHELNPVMERLDRGLCNEEWLLNFDGADIMVLDWWESDHRPLVVDMLLDAERERCGKVKRKG</sequence>
<dbReference type="PANTHER" id="PTHR33710">
    <property type="entry name" value="BNAC02G09200D PROTEIN"/>
    <property type="match status" value="1"/>
</dbReference>
<dbReference type="InterPro" id="IPR001878">
    <property type="entry name" value="Znf_CCHC"/>
</dbReference>
<dbReference type="GO" id="GO:0008270">
    <property type="term" value="F:zinc ion binding"/>
    <property type="evidence" value="ECO:0007669"/>
    <property type="project" value="UniProtKB-KW"/>
</dbReference>
<dbReference type="Pfam" id="PF14111">
    <property type="entry name" value="DUF4283"/>
    <property type="match status" value="1"/>
</dbReference>
<feature type="chain" id="PRO_5029449389" description="CCHC-type domain-containing protein" evidence="3">
    <location>
        <begin position="18"/>
        <end position="700"/>
    </location>
</feature>
<organism evidence="5 6">
    <name type="scientific">Cannabis sativa</name>
    <name type="common">Hemp</name>
    <name type="synonym">Marijuana</name>
    <dbReference type="NCBI Taxonomy" id="3483"/>
    <lineage>
        <taxon>Eukaryota</taxon>
        <taxon>Viridiplantae</taxon>
        <taxon>Streptophyta</taxon>
        <taxon>Embryophyta</taxon>
        <taxon>Tracheophyta</taxon>
        <taxon>Spermatophyta</taxon>
        <taxon>Magnoliopsida</taxon>
        <taxon>eudicotyledons</taxon>
        <taxon>Gunneridae</taxon>
        <taxon>Pentapetalae</taxon>
        <taxon>rosids</taxon>
        <taxon>fabids</taxon>
        <taxon>Rosales</taxon>
        <taxon>Cannabaceae</taxon>
        <taxon>Cannabis</taxon>
    </lineage>
</organism>
<feature type="compositionally biased region" description="Basic and acidic residues" evidence="2">
    <location>
        <begin position="385"/>
        <end position="402"/>
    </location>
</feature>
<dbReference type="Proteomes" id="UP000583929">
    <property type="component" value="Unassembled WGS sequence"/>
</dbReference>
<comment type="caution">
    <text evidence="5">The sequence shown here is derived from an EMBL/GenBank/DDBJ whole genome shotgun (WGS) entry which is preliminary data.</text>
</comment>
<evidence type="ECO:0000313" key="5">
    <source>
        <dbReference type="EMBL" id="KAF4397093.1"/>
    </source>
</evidence>
<feature type="region of interest" description="Disordered" evidence="2">
    <location>
        <begin position="385"/>
        <end position="421"/>
    </location>
</feature>
<dbReference type="PROSITE" id="PS50158">
    <property type="entry name" value="ZF_CCHC"/>
    <property type="match status" value="1"/>
</dbReference>
<dbReference type="AlphaFoldDB" id="A0A7J6HPC0"/>
<dbReference type="Gene3D" id="3.60.10.10">
    <property type="entry name" value="Endonuclease/exonuclease/phosphatase"/>
    <property type="match status" value="1"/>
</dbReference>
<dbReference type="InterPro" id="IPR025558">
    <property type="entry name" value="DUF4283"/>
</dbReference>
<dbReference type="GO" id="GO:0003824">
    <property type="term" value="F:catalytic activity"/>
    <property type="evidence" value="ECO:0007669"/>
    <property type="project" value="InterPro"/>
</dbReference>
<keyword evidence="6" id="KW-1185">Reference proteome</keyword>
<proteinExistence type="predicted"/>